<keyword evidence="5" id="KW-0539">Nucleus</keyword>
<evidence type="ECO:0000313" key="8">
    <source>
        <dbReference type="EMBL" id="KAK5964774.1"/>
    </source>
</evidence>
<dbReference type="CDD" id="cd00073">
    <property type="entry name" value="H15"/>
    <property type="match status" value="1"/>
</dbReference>
<dbReference type="EMBL" id="WIXE01025352">
    <property type="protein sequence ID" value="KAK5964774.1"/>
    <property type="molecule type" value="Genomic_DNA"/>
</dbReference>
<proteinExistence type="predicted"/>
<comment type="subcellular location">
    <subcellularLocation>
        <location evidence="2">Chromosome</location>
    </subcellularLocation>
    <subcellularLocation>
        <location evidence="1">Nucleus</location>
    </subcellularLocation>
</comment>
<dbReference type="Gene3D" id="1.10.10.10">
    <property type="entry name" value="Winged helix-like DNA-binding domain superfamily/Winged helix DNA-binding domain"/>
    <property type="match status" value="2"/>
</dbReference>
<feature type="region of interest" description="Disordered" evidence="6">
    <location>
        <begin position="215"/>
        <end position="289"/>
    </location>
</feature>
<evidence type="ECO:0000256" key="2">
    <source>
        <dbReference type="ARBA" id="ARBA00004286"/>
    </source>
</evidence>
<dbReference type="InterPro" id="IPR036388">
    <property type="entry name" value="WH-like_DNA-bd_sf"/>
</dbReference>
<evidence type="ECO:0000313" key="9">
    <source>
        <dbReference type="Proteomes" id="UP001331761"/>
    </source>
</evidence>
<evidence type="ECO:0000256" key="4">
    <source>
        <dbReference type="ARBA" id="ARBA00023125"/>
    </source>
</evidence>
<evidence type="ECO:0000256" key="5">
    <source>
        <dbReference type="ARBA" id="ARBA00023242"/>
    </source>
</evidence>
<dbReference type="Proteomes" id="UP001331761">
    <property type="component" value="Unassembled WGS sequence"/>
</dbReference>
<feature type="region of interest" description="Disordered" evidence="6">
    <location>
        <begin position="1"/>
        <end position="45"/>
    </location>
</feature>
<dbReference type="Pfam" id="PF00538">
    <property type="entry name" value="Linker_histone"/>
    <property type="match status" value="2"/>
</dbReference>
<dbReference type="SMART" id="SM00526">
    <property type="entry name" value="H15"/>
    <property type="match status" value="2"/>
</dbReference>
<dbReference type="FunFam" id="1.10.10.10:FF:000140">
    <property type="entry name" value="Histone H1.0"/>
    <property type="match status" value="1"/>
</dbReference>
<gene>
    <name evidence="8" type="ORF">GCK32_000452</name>
</gene>
<dbReference type="PANTHER" id="PTHR11467:SF61">
    <property type="entry name" value="HISTONE H1.X"/>
    <property type="match status" value="1"/>
</dbReference>
<dbReference type="InterPro" id="IPR005818">
    <property type="entry name" value="Histone_H1/H5_H15"/>
</dbReference>
<feature type="compositionally biased region" description="Basic and acidic residues" evidence="6">
    <location>
        <begin position="24"/>
        <end position="35"/>
    </location>
</feature>
<dbReference type="AlphaFoldDB" id="A0AAN8ITV3"/>
<feature type="domain" description="H15" evidence="7">
    <location>
        <begin position="154"/>
        <end position="230"/>
    </location>
</feature>
<dbReference type="GO" id="GO:0031492">
    <property type="term" value="F:nucleosomal DNA binding"/>
    <property type="evidence" value="ECO:0007669"/>
    <property type="project" value="TreeGrafter"/>
</dbReference>
<feature type="compositionally biased region" description="Basic residues" evidence="6">
    <location>
        <begin position="260"/>
        <end position="278"/>
    </location>
</feature>
<evidence type="ECO:0000259" key="7">
    <source>
        <dbReference type="PROSITE" id="PS51504"/>
    </source>
</evidence>
<evidence type="ECO:0000256" key="6">
    <source>
        <dbReference type="SAM" id="MobiDB-lite"/>
    </source>
</evidence>
<evidence type="ECO:0000256" key="1">
    <source>
        <dbReference type="ARBA" id="ARBA00004123"/>
    </source>
</evidence>
<protein>
    <submittedName>
        <fullName evidence="8">H15 domain-containing protein</fullName>
    </submittedName>
</protein>
<accession>A0AAN8ITV3</accession>
<reference evidence="8 9" key="1">
    <citation type="submission" date="2019-10" db="EMBL/GenBank/DDBJ databases">
        <title>Assembly and Annotation for the nematode Trichostrongylus colubriformis.</title>
        <authorList>
            <person name="Martin J."/>
        </authorList>
    </citation>
    <scope>NUCLEOTIDE SEQUENCE [LARGE SCALE GENOMIC DNA]</scope>
    <source>
        <strain evidence="8">G859</strain>
        <tissue evidence="8">Whole worm</tissue>
    </source>
</reference>
<dbReference type="PANTHER" id="PTHR11467">
    <property type="entry name" value="HISTONE H1"/>
    <property type="match status" value="1"/>
</dbReference>
<dbReference type="GO" id="GO:0000786">
    <property type="term" value="C:nucleosome"/>
    <property type="evidence" value="ECO:0007669"/>
    <property type="project" value="InterPro"/>
</dbReference>
<dbReference type="GO" id="GO:0030261">
    <property type="term" value="P:chromosome condensation"/>
    <property type="evidence" value="ECO:0007669"/>
    <property type="project" value="TreeGrafter"/>
</dbReference>
<comment type="caution">
    <text evidence="8">The sequence shown here is derived from an EMBL/GenBank/DDBJ whole genome shotgun (WGS) entry which is preliminary data.</text>
</comment>
<sequence length="328" mass="35636">MSAMEGVSNATEEPPCDTLPEQELTDKEEQVREENPSPESDPPTYLTMIKDAVLALNESEGVSKEAILRYLAQHYPLGENSPKINSQLSMALMKALKDSGAEEEMIRAAEQSANMRGMFDEKGEFPSSNTEPPHKLTERKKRILDKNNPIPGPHHPTYLTMIKGAVLALNESKGASKGAILKYLAQHYQLGENLPKINTHLCTALKKATNEGKIEQTKGHGASGSFKMGASSSKKKVPSKKKVAPTIAKKSSAAKTVAPKAKRVIGKKKPVAKAKVTKPKVPTKAAKKLKVKKIIKKKAAKKAIPIGKLRVTKKRIASKSKAPRAKKA</sequence>
<dbReference type="PROSITE" id="PS51504">
    <property type="entry name" value="H15"/>
    <property type="match status" value="2"/>
</dbReference>
<keyword evidence="9" id="KW-1185">Reference proteome</keyword>
<feature type="domain" description="H15" evidence="7">
    <location>
        <begin position="41"/>
        <end position="123"/>
    </location>
</feature>
<organism evidence="8 9">
    <name type="scientific">Trichostrongylus colubriformis</name>
    <name type="common">Black scour worm</name>
    <dbReference type="NCBI Taxonomy" id="6319"/>
    <lineage>
        <taxon>Eukaryota</taxon>
        <taxon>Metazoa</taxon>
        <taxon>Ecdysozoa</taxon>
        <taxon>Nematoda</taxon>
        <taxon>Chromadorea</taxon>
        <taxon>Rhabditida</taxon>
        <taxon>Rhabditina</taxon>
        <taxon>Rhabditomorpha</taxon>
        <taxon>Strongyloidea</taxon>
        <taxon>Trichostrongylidae</taxon>
        <taxon>Trichostrongylus</taxon>
    </lineage>
</organism>
<dbReference type="GO" id="GO:0006334">
    <property type="term" value="P:nucleosome assembly"/>
    <property type="evidence" value="ECO:0007669"/>
    <property type="project" value="InterPro"/>
</dbReference>
<keyword evidence="4" id="KW-0238">DNA-binding</keyword>
<dbReference type="GO" id="GO:0003690">
    <property type="term" value="F:double-stranded DNA binding"/>
    <property type="evidence" value="ECO:0007669"/>
    <property type="project" value="TreeGrafter"/>
</dbReference>
<name>A0AAN8ITV3_TRICO</name>
<dbReference type="GO" id="GO:0045910">
    <property type="term" value="P:negative regulation of DNA recombination"/>
    <property type="evidence" value="ECO:0007669"/>
    <property type="project" value="TreeGrafter"/>
</dbReference>
<dbReference type="InterPro" id="IPR036390">
    <property type="entry name" value="WH_DNA-bd_sf"/>
</dbReference>
<evidence type="ECO:0000256" key="3">
    <source>
        <dbReference type="ARBA" id="ARBA00022454"/>
    </source>
</evidence>
<dbReference type="SUPFAM" id="SSF46785">
    <property type="entry name" value="Winged helix' DNA-binding domain"/>
    <property type="match status" value="2"/>
</dbReference>
<dbReference type="GO" id="GO:0005634">
    <property type="term" value="C:nucleus"/>
    <property type="evidence" value="ECO:0007669"/>
    <property type="project" value="UniProtKB-SubCell"/>
</dbReference>
<keyword evidence="3" id="KW-0158">Chromosome</keyword>
<feature type="compositionally biased region" description="Basic residues" evidence="6">
    <location>
        <begin position="233"/>
        <end position="243"/>
    </location>
</feature>